<dbReference type="EMBL" id="VUMN01000059">
    <property type="protein sequence ID" value="MSS59837.1"/>
    <property type="molecule type" value="Genomic_DNA"/>
</dbReference>
<name>A0A7X2TGK3_9FIRM</name>
<feature type="transmembrane region" description="Helical" evidence="1">
    <location>
        <begin position="207"/>
        <end position="225"/>
    </location>
</feature>
<accession>A0A7X2TGK3</accession>
<feature type="transmembrane region" description="Helical" evidence="1">
    <location>
        <begin position="137"/>
        <end position="158"/>
    </location>
</feature>
<reference evidence="2 3" key="1">
    <citation type="submission" date="2019-08" db="EMBL/GenBank/DDBJ databases">
        <title>In-depth cultivation of the pig gut microbiome towards novel bacterial diversity and tailored functional studies.</title>
        <authorList>
            <person name="Wylensek D."/>
            <person name="Hitch T.C.A."/>
            <person name="Clavel T."/>
        </authorList>
    </citation>
    <scope>NUCLEOTIDE SEQUENCE [LARGE SCALE GENOMIC DNA]</scope>
    <source>
        <strain evidence="2 3">Oil+RF-744-GAM-WT-6</strain>
    </source>
</reference>
<feature type="transmembrane region" description="Helical" evidence="1">
    <location>
        <begin position="12"/>
        <end position="29"/>
    </location>
</feature>
<keyword evidence="1" id="KW-1133">Transmembrane helix</keyword>
<dbReference type="InterPro" id="IPR012651">
    <property type="entry name" value="Thia_Transptr_ThiT"/>
</dbReference>
<evidence type="ECO:0000256" key="1">
    <source>
        <dbReference type="SAM" id="Phobius"/>
    </source>
</evidence>
<feature type="transmembrane region" description="Helical" evidence="1">
    <location>
        <begin position="62"/>
        <end position="83"/>
    </location>
</feature>
<protein>
    <recommendedName>
        <fullName evidence="4">ECF transporter S component</fullName>
    </recommendedName>
</protein>
<organism evidence="2 3">
    <name type="scientific">Stecheria intestinalis</name>
    <dbReference type="NCBI Taxonomy" id="2606630"/>
    <lineage>
        <taxon>Bacteria</taxon>
        <taxon>Bacillati</taxon>
        <taxon>Bacillota</taxon>
        <taxon>Erysipelotrichia</taxon>
        <taxon>Erysipelotrichales</taxon>
        <taxon>Erysipelotrichaceae</taxon>
        <taxon>Stecheria</taxon>
    </lineage>
</organism>
<dbReference type="GO" id="GO:0005886">
    <property type="term" value="C:plasma membrane"/>
    <property type="evidence" value="ECO:0007669"/>
    <property type="project" value="InterPro"/>
</dbReference>
<dbReference type="AlphaFoldDB" id="A0A7X2TGK3"/>
<keyword evidence="3" id="KW-1185">Reference proteome</keyword>
<gene>
    <name evidence="2" type="ORF">FYJ51_13150</name>
</gene>
<proteinExistence type="predicted"/>
<dbReference type="RefSeq" id="WP_154506002.1">
    <property type="nucleotide sequence ID" value="NZ_VUMN01000059.1"/>
</dbReference>
<keyword evidence="1" id="KW-0472">Membrane</keyword>
<evidence type="ECO:0000313" key="2">
    <source>
        <dbReference type="EMBL" id="MSS59837.1"/>
    </source>
</evidence>
<sequence length="239" mass="26567">MSSTERSRTRTIAYLALYIALYIALKYVGNLIPFLQMPNGGSIELELIAVFLASYQLGWKNGVIVAILAWLLTFILGFPMWFVSPMQTLLDYVLPLVVCGMASLLWPFRSLNKPAAICMAVIIAVAAYFGITKSWNGAASLLVGVIVAIAAGAFTYWYVQTRKRFGIVISMLLKYVFQMLSGVFFWFPEGSAAGSAEAWTYSIGYNLWYNLVTMVVCIFVVPMIIDRLGKSGIRFVKKA</sequence>
<feature type="transmembrane region" description="Helical" evidence="1">
    <location>
        <begin position="89"/>
        <end position="108"/>
    </location>
</feature>
<dbReference type="Pfam" id="PF09515">
    <property type="entry name" value="Thia_YuaJ"/>
    <property type="match status" value="1"/>
</dbReference>
<evidence type="ECO:0000313" key="3">
    <source>
        <dbReference type="Proteomes" id="UP000461880"/>
    </source>
</evidence>
<feature type="transmembrane region" description="Helical" evidence="1">
    <location>
        <begin position="115"/>
        <end position="131"/>
    </location>
</feature>
<feature type="transmembrane region" description="Helical" evidence="1">
    <location>
        <begin position="35"/>
        <end position="55"/>
    </location>
</feature>
<dbReference type="Proteomes" id="UP000461880">
    <property type="component" value="Unassembled WGS sequence"/>
</dbReference>
<keyword evidence="1" id="KW-0812">Transmembrane</keyword>
<dbReference type="Gene3D" id="1.10.1760.20">
    <property type="match status" value="2"/>
</dbReference>
<dbReference type="GO" id="GO:0015234">
    <property type="term" value="F:thiamine transmembrane transporter activity"/>
    <property type="evidence" value="ECO:0007669"/>
    <property type="project" value="InterPro"/>
</dbReference>
<evidence type="ECO:0008006" key="4">
    <source>
        <dbReference type="Google" id="ProtNLM"/>
    </source>
</evidence>
<comment type="caution">
    <text evidence="2">The sequence shown here is derived from an EMBL/GenBank/DDBJ whole genome shotgun (WGS) entry which is preliminary data.</text>
</comment>
<feature type="transmembrane region" description="Helical" evidence="1">
    <location>
        <begin position="165"/>
        <end position="187"/>
    </location>
</feature>